<dbReference type="EMBL" id="JANBQB010000100">
    <property type="protein sequence ID" value="KAJ1982133.1"/>
    <property type="molecule type" value="Genomic_DNA"/>
</dbReference>
<dbReference type="Proteomes" id="UP001151582">
    <property type="component" value="Unassembled WGS sequence"/>
</dbReference>
<name>A0A9W8EDF7_9FUNG</name>
<keyword evidence="2" id="KW-1185">Reference proteome</keyword>
<protein>
    <submittedName>
        <fullName evidence="1">Uncharacterized protein</fullName>
    </submittedName>
</protein>
<evidence type="ECO:0000313" key="2">
    <source>
        <dbReference type="Proteomes" id="UP001151582"/>
    </source>
</evidence>
<comment type="caution">
    <text evidence="1">The sequence shown here is derived from an EMBL/GenBank/DDBJ whole genome shotgun (WGS) entry which is preliminary data.</text>
</comment>
<sequence>MFVAEAGRPVVYRIKKKSILNKTLQVYDTTEHVVYEKRQRGFFKTKKMLLNVSTSDVVWETSTQDNTTQAITFSSSQRIIKLRSGATHSSCPLNNLLRCSSFGFCWQSDHFNWMPVGNCSHSMRCVRSATGCEVAEFTAIDHTSSSAVGTLIIRQGQNLDTPFCEFLLFSLIHLWEDLASGPPPLPSPDAISLPSTHIPSPLNSSIMTTASTPIAR</sequence>
<reference evidence="1" key="1">
    <citation type="submission" date="2022-07" db="EMBL/GenBank/DDBJ databases">
        <title>Phylogenomic reconstructions and comparative analyses of Kickxellomycotina fungi.</title>
        <authorList>
            <person name="Reynolds N.K."/>
            <person name="Stajich J.E."/>
            <person name="Barry K."/>
            <person name="Grigoriev I.V."/>
            <person name="Crous P."/>
            <person name="Smith M.E."/>
        </authorList>
    </citation>
    <scope>NUCLEOTIDE SEQUENCE</scope>
    <source>
        <strain evidence="1">RSA 567</strain>
    </source>
</reference>
<proteinExistence type="predicted"/>
<accession>A0A9W8EDF7</accession>
<dbReference type="AlphaFoldDB" id="A0A9W8EDF7"/>
<dbReference type="OrthoDB" id="5525110at2759"/>
<organism evidence="1 2">
    <name type="scientific">Dimargaris verticillata</name>
    <dbReference type="NCBI Taxonomy" id="2761393"/>
    <lineage>
        <taxon>Eukaryota</taxon>
        <taxon>Fungi</taxon>
        <taxon>Fungi incertae sedis</taxon>
        <taxon>Zoopagomycota</taxon>
        <taxon>Kickxellomycotina</taxon>
        <taxon>Dimargaritomycetes</taxon>
        <taxon>Dimargaritales</taxon>
        <taxon>Dimargaritaceae</taxon>
        <taxon>Dimargaris</taxon>
    </lineage>
</organism>
<evidence type="ECO:0000313" key="1">
    <source>
        <dbReference type="EMBL" id="KAJ1982133.1"/>
    </source>
</evidence>
<gene>
    <name evidence="1" type="ORF">H4R34_001812</name>
</gene>